<comment type="similarity">
    <text evidence="1 2">Belongs to the anti-sigma-factor antagonist family.</text>
</comment>
<dbReference type="CDD" id="cd07043">
    <property type="entry name" value="STAS_anti-anti-sigma_factors"/>
    <property type="match status" value="1"/>
</dbReference>
<dbReference type="InterPro" id="IPR036513">
    <property type="entry name" value="STAS_dom_sf"/>
</dbReference>
<evidence type="ECO:0000259" key="3">
    <source>
        <dbReference type="PROSITE" id="PS50801"/>
    </source>
</evidence>
<sequence length="108" mass="12053">MTRIIEVFKPTGILDAANGDRLRSQVIKSLEHGSEVFLVDLEDVTFMNSSGIGALVATYSQVKKARKKMFLCSPNSQIRLILELTAIDGILKTFENKADFEVFWNSGQ</sequence>
<dbReference type="PROSITE" id="PS50801">
    <property type="entry name" value="STAS"/>
    <property type="match status" value="1"/>
</dbReference>
<dbReference type="RefSeq" id="WP_106286977.1">
    <property type="nucleotide sequence ID" value="NZ_CAWNTC010000143.1"/>
</dbReference>
<dbReference type="InterPro" id="IPR003658">
    <property type="entry name" value="Anti-sigma_ant"/>
</dbReference>
<dbReference type="AlphaFoldDB" id="A0A2T1C9B6"/>
<dbReference type="PANTHER" id="PTHR33495:SF2">
    <property type="entry name" value="ANTI-SIGMA FACTOR ANTAGONIST TM_1081-RELATED"/>
    <property type="match status" value="1"/>
</dbReference>
<dbReference type="GO" id="GO:0043856">
    <property type="term" value="F:anti-sigma factor antagonist activity"/>
    <property type="evidence" value="ECO:0007669"/>
    <property type="project" value="InterPro"/>
</dbReference>
<dbReference type="PANTHER" id="PTHR33495">
    <property type="entry name" value="ANTI-SIGMA FACTOR ANTAGONIST TM_1081-RELATED-RELATED"/>
    <property type="match status" value="1"/>
</dbReference>
<name>A0A2T1C9B6_9CYAN</name>
<dbReference type="Gene3D" id="3.30.750.24">
    <property type="entry name" value="STAS domain"/>
    <property type="match status" value="1"/>
</dbReference>
<dbReference type="EMBL" id="PVWJ01000006">
    <property type="protein sequence ID" value="PSB04872.1"/>
    <property type="molecule type" value="Genomic_DNA"/>
</dbReference>
<reference evidence="4 5" key="1">
    <citation type="submission" date="2018-02" db="EMBL/GenBank/DDBJ databases">
        <authorList>
            <person name="Cohen D.B."/>
            <person name="Kent A.D."/>
        </authorList>
    </citation>
    <scope>NUCLEOTIDE SEQUENCE [LARGE SCALE GENOMIC DNA]</scope>
    <source>
        <strain evidence="4 5">CCAP 1448/3</strain>
    </source>
</reference>
<gene>
    <name evidence="4" type="ORF">C7B64_01930</name>
</gene>
<dbReference type="InterPro" id="IPR002645">
    <property type="entry name" value="STAS_dom"/>
</dbReference>
<dbReference type="SUPFAM" id="SSF52091">
    <property type="entry name" value="SpoIIaa-like"/>
    <property type="match status" value="1"/>
</dbReference>
<dbReference type="Pfam" id="PF01740">
    <property type="entry name" value="STAS"/>
    <property type="match status" value="1"/>
</dbReference>
<organism evidence="4 5">
    <name type="scientific">Merismopedia glauca CCAP 1448/3</name>
    <dbReference type="NCBI Taxonomy" id="1296344"/>
    <lineage>
        <taxon>Bacteria</taxon>
        <taxon>Bacillati</taxon>
        <taxon>Cyanobacteriota</taxon>
        <taxon>Cyanophyceae</taxon>
        <taxon>Synechococcales</taxon>
        <taxon>Merismopediaceae</taxon>
        <taxon>Merismopedia</taxon>
    </lineage>
</organism>
<keyword evidence="5" id="KW-1185">Reference proteome</keyword>
<evidence type="ECO:0000256" key="1">
    <source>
        <dbReference type="ARBA" id="ARBA00009013"/>
    </source>
</evidence>
<protein>
    <recommendedName>
        <fullName evidence="2">Anti-sigma factor antagonist</fullName>
    </recommendedName>
</protein>
<evidence type="ECO:0000313" key="5">
    <source>
        <dbReference type="Proteomes" id="UP000238762"/>
    </source>
</evidence>
<dbReference type="OrthoDB" id="9796076at2"/>
<dbReference type="NCBIfam" id="TIGR00377">
    <property type="entry name" value="ant_ant_sig"/>
    <property type="match status" value="1"/>
</dbReference>
<proteinExistence type="inferred from homology"/>
<accession>A0A2T1C9B6</accession>
<comment type="caution">
    <text evidence="4">The sequence shown here is derived from an EMBL/GenBank/DDBJ whole genome shotgun (WGS) entry which is preliminary data.</text>
</comment>
<dbReference type="Proteomes" id="UP000238762">
    <property type="component" value="Unassembled WGS sequence"/>
</dbReference>
<feature type="domain" description="STAS" evidence="3">
    <location>
        <begin position="1"/>
        <end position="108"/>
    </location>
</feature>
<evidence type="ECO:0000256" key="2">
    <source>
        <dbReference type="RuleBase" id="RU003749"/>
    </source>
</evidence>
<evidence type="ECO:0000313" key="4">
    <source>
        <dbReference type="EMBL" id="PSB04872.1"/>
    </source>
</evidence>
<reference evidence="4 5" key="2">
    <citation type="submission" date="2018-03" db="EMBL/GenBank/DDBJ databases">
        <title>The ancient ancestry and fast evolution of plastids.</title>
        <authorList>
            <person name="Moore K.R."/>
            <person name="Magnabosco C."/>
            <person name="Momper L."/>
            <person name="Gold D.A."/>
            <person name="Bosak T."/>
            <person name="Fournier G.P."/>
        </authorList>
    </citation>
    <scope>NUCLEOTIDE SEQUENCE [LARGE SCALE GENOMIC DNA]</scope>
    <source>
        <strain evidence="4 5">CCAP 1448/3</strain>
    </source>
</reference>